<evidence type="ECO:0000256" key="2">
    <source>
        <dbReference type="ARBA" id="ARBA00004496"/>
    </source>
</evidence>
<reference evidence="13" key="1">
    <citation type="journal article" date="2021" name="bioRxiv">
        <title>Whole Genome Assembly and Annotation of Northern Wild Rice, Zizania palustris L., Supports a Whole Genome Duplication in the Zizania Genus.</title>
        <authorList>
            <person name="Haas M."/>
            <person name="Kono T."/>
            <person name="Macchietto M."/>
            <person name="Millas R."/>
            <person name="McGilp L."/>
            <person name="Shao M."/>
            <person name="Duquette J."/>
            <person name="Hirsch C.N."/>
            <person name="Kimball J."/>
        </authorList>
    </citation>
    <scope>NUCLEOTIDE SEQUENCE</scope>
    <source>
        <tissue evidence="13">Fresh leaf tissue</tissue>
    </source>
</reference>
<dbReference type="InterPro" id="IPR020422">
    <property type="entry name" value="TYR_PHOSPHATASE_DUAL_dom"/>
</dbReference>
<dbReference type="Proteomes" id="UP000729402">
    <property type="component" value="Unassembled WGS sequence"/>
</dbReference>
<dbReference type="InterPro" id="IPR000387">
    <property type="entry name" value="Tyr_Pase_dom"/>
</dbReference>
<dbReference type="GO" id="GO:0004722">
    <property type="term" value="F:protein serine/threonine phosphatase activity"/>
    <property type="evidence" value="ECO:0007669"/>
    <property type="project" value="UniProtKB-EC"/>
</dbReference>
<comment type="catalytic activity">
    <reaction evidence="10">
        <text>O-phospho-L-tyrosyl-[protein] + H2O = L-tyrosyl-[protein] + phosphate</text>
        <dbReference type="Rhea" id="RHEA:10684"/>
        <dbReference type="Rhea" id="RHEA-COMP:10136"/>
        <dbReference type="Rhea" id="RHEA-COMP:20101"/>
        <dbReference type="ChEBI" id="CHEBI:15377"/>
        <dbReference type="ChEBI" id="CHEBI:43474"/>
        <dbReference type="ChEBI" id="CHEBI:46858"/>
        <dbReference type="ChEBI" id="CHEBI:61978"/>
        <dbReference type="EC" id="3.1.3.48"/>
    </reaction>
</comment>
<dbReference type="GO" id="GO:0008330">
    <property type="term" value="F:protein tyrosine/threonine phosphatase activity"/>
    <property type="evidence" value="ECO:0007669"/>
    <property type="project" value="TreeGrafter"/>
</dbReference>
<feature type="domain" description="Tyrosine-protein phosphatase" evidence="11">
    <location>
        <begin position="43"/>
        <end position="184"/>
    </location>
</feature>
<evidence type="ECO:0000313" key="13">
    <source>
        <dbReference type="EMBL" id="KAG8045135.1"/>
    </source>
</evidence>
<dbReference type="GO" id="GO:0005737">
    <property type="term" value="C:cytoplasm"/>
    <property type="evidence" value="ECO:0007669"/>
    <property type="project" value="UniProtKB-SubCell"/>
</dbReference>
<evidence type="ECO:0000256" key="6">
    <source>
        <dbReference type="ARBA" id="ARBA00022912"/>
    </source>
</evidence>
<evidence type="ECO:0000256" key="5">
    <source>
        <dbReference type="ARBA" id="ARBA00022801"/>
    </source>
</evidence>
<reference evidence="13" key="2">
    <citation type="submission" date="2021-02" db="EMBL/GenBank/DDBJ databases">
        <authorList>
            <person name="Kimball J.A."/>
            <person name="Haas M.W."/>
            <person name="Macchietto M."/>
            <person name="Kono T."/>
            <person name="Duquette J."/>
            <person name="Shao M."/>
        </authorList>
    </citation>
    <scope>NUCLEOTIDE SEQUENCE</scope>
    <source>
        <tissue evidence="13">Fresh leaf tissue</tissue>
    </source>
</reference>
<sequence>MSMPERGRAAGEERDEYEQQQARVLMALMQGFCAARYRKADNIPCPIDQGLYLGSVGAALNKEVLKSLSITHILIVARSLNPAFPSEFNYKKIEVLDRPDIDLAKHFDECFSFIDESISTGGNVLVHCFAGRSRSVTIVVAYLMKKHQMSFQSALSLVRSKRPQVAPNEGFMCQLENFEKSLQGPTSRTFGLLFGAPPLIVLPTSTITNTTSSRFLLLFGGYGKQSAPTS</sequence>
<evidence type="ECO:0000256" key="9">
    <source>
        <dbReference type="ARBA" id="ARBA00048336"/>
    </source>
</evidence>
<dbReference type="PANTHER" id="PTHR10159:SF511">
    <property type="entry name" value="DUAL SPECIFICITY PROTEIN PHOSPHATASE 1"/>
    <property type="match status" value="1"/>
</dbReference>
<evidence type="ECO:0000259" key="12">
    <source>
        <dbReference type="PROSITE" id="PS50056"/>
    </source>
</evidence>
<comment type="caution">
    <text evidence="13">The sequence shown here is derived from an EMBL/GenBank/DDBJ whole genome shotgun (WGS) entry which is preliminary data.</text>
</comment>
<dbReference type="PROSITE" id="PS50054">
    <property type="entry name" value="TYR_PHOSPHATASE_DUAL"/>
    <property type="match status" value="1"/>
</dbReference>
<evidence type="ECO:0000259" key="11">
    <source>
        <dbReference type="PROSITE" id="PS50054"/>
    </source>
</evidence>
<proteinExistence type="inferred from homology"/>
<dbReference type="SMART" id="SM00195">
    <property type="entry name" value="DSPc"/>
    <property type="match status" value="1"/>
</dbReference>
<evidence type="ECO:0000256" key="4">
    <source>
        <dbReference type="ARBA" id="ARBA00022490"/>
    </source>
</evidence>
<comment type="subcellular location">
    <subcellularLocation>
        <location evidence="2">Cytoplasm</location>
    </subcellularLocation>
    <subcellularLocation>
        <location evidence="1">Nucleus</location>
    </subcellularLocation>
</comment>
<keyword evidence="4" id="KW-0963">Cytoplasm</keyword>
<dbReference type="PROSITE" id="PS50056">
    <property type="entry name" value="TYR_PHOSPHATASE_2"/>
    <property type="match status" value="1"/>
</dbReference>
<dbReference type="OrthoDB" id="10252009at2759"/>
<dbReference type="GO" id="GO:0005634">
    <property type="term" value="C:nucleus"/>
    <property type="evidence" value="ECO:0007669"/>
    <property type="project" value="UniProtKB-SubCell"/>
</dbReference>
<evidence type="ECO:0000256" key="7">
    <source>
        <dbReference type="ARBA" id="ARBA00023242"/>
    </source>
</evidence>
<evidence type="ECO:0000256" key="8">
    <source>
        <dbReference type="ARBA" id="ARBA00047761"/>
    </source>
</evidence>
<evidence type="ECO:0000313" key="14">
    <source>
        <dbReference type="Proteomes" id="UP000729402"/>
    </source>
</evidence>
<dbReference type="EMBL" id="JAAALK010000290">
    <property type="protein sequence ID" value="KAG8045135.1"/>
    <property type="molecule type" value="Genomic_DNA"/>
</dbReference>
<comment type="catalytic activity">
    <reaction evidence="9">
        <text>O-phospho-L-threonyl-[protein] + H2O = L-threonyl-[protein] + phosphate</text>
        <dbReference type="Rhea" id="RHEA:47004"/>
        <dbReference type="Rhea" id="RHEA-COMP:11060"/>
        <dbReference type="Rhea" id="RHEA-COMP:11605"/>
        <dbReference type="ChEBI" id="CHEBI:15377"/>
        <dbReference type="ChEBI" id="CHEBI:30013"/>
        <dbReference type="ChEBI" id="CHEBI:43474"/>
        <dbReference type="ChEBI" id="CHEBI:61977"/>
        <dbReference type="EC" id="3.1.3.16"/>
    </reaction>
</comment>
<gene>
    <name evidence="13" type="ORF">GUJ93_ZPchr0008g13835</name>
</gene>
<keyword evidence="7" id="KW-0539">Nucleus</keyword>
<evidence type="ECO:0000256" key="1">
    <source>
        <dbReference type="ARBA" id="ARBA00004123"/>
    </source>
</evidence>
<evidence type="ECO:0008006" key="15">
    <source>
        <dbReference type="Google" id="ProtNLM"/>
    </source>
</evidence>
<name>A0A8J5V0Q5_ZIZPA</name>
<organism evidence="13 14">
    <name type="scientific">Zizania palustris</name>
    <name type="common">Northern wild rice</name>
    <dbReference type="NCBI Taxonomy" id="103762"/>
    <lineage>
        <taxon>Eukaryota</taxon>
        <taxon>Viridiplantae</taxon>
        <taxon>Streptophyta</taxon>
        <taxon>Embryophyta</taxon>
        <taxon>Tracheophyta</taxon>
        <taxon>Spermatophyta</taxon>
        <taxon>Magnoliopsida</taxon>
        <taxon>Liliopsida</taxon>
        <taxon>Poales</taxon>
        <taxon>Poaceae</taxon>
        <taxon>BOP clade</taxon>
        <taxon>Oryzoideae</taxon>
        <taxon>Oryzeae</taxon>
        <taxon>Zizaniinae</taxon>
        <taxon>Zizania</taxon>
    </lineage>
</organism>
<keyword evidence="14" id="KW-1185">Reference proteome</keyword>
<accession>A0A8J5V0Q5</accession>
<dbReference type="AlphaFoldDB" id="A0A8J5V0Q5"/>
<keyword evidence="5" id="KW-0378">Hydrolase</keyword>
<dbReference type="Pfam" id="PF00782">
    <property type="entry name" value="DSPc"/>
    <property type="match status" value="1"/>
</dbReference>
<dbReference type="GO" id="GO:0033550">
    <property type="term" value="F:MAP kinase tyrosine phosphatase activity"/>
    <property type="evidence" value="ECO:0007669"/>
    <property type="project" value="TreeGrafter"/>
</dbReference>
<evidence type="ECO:0000256" key="10">
    <source>
        <dbReference type="ARBA" id="ARBA00051722"/>
    </source>
</evidence>
<dbReference type="FunFam" id="3.90.190.10:FF:000056">
    <property type="entry name" value="Dual specificity phosphatase 12"/>
    <property type="match status" value="1"/>
</dbReference>
<dbReference type="GO" id="GO:0017017">
    <property type="term" value="F:MAP kinase tyrosine/serine/threonine phosphatase activity"/>
    <property type="evidence" value="ECO:0007669"/>
    <property type="project" value="TreeGrafter"/>
</dbReference>
<keyword evidence="6" id="KW-0904">Protein phosphatase</keyword>
<dbReference type="InterPro" id="IPR000340">
    <property type="entry name" value="Dual-sp_phosphatase_cat-dom"/>
</dbReference>
<comment type="catalytic activity">
    <reaction evidence="8">
        <text>O-phospho-L-seryl-[protein] + H2O = L-seryl-[protein] + phosphate</text>
        <dbReference type="Rhea" id="RHEA:20629"/>
        <dbReference type="Rhea" id="RHEA-COMP:9863"/>
        <dbReference type="Rhea" id="RHEA-COMP:11604"/>
        <dbReference type="ChEBI" id="CHEBI:15377"/>
        <dbReference type="ChEBI" id="CHEBI:29999"/>
        <dbReference type="ChEBI" id="CHEBI:43474"/>
        <dbReference type="ChEBI" id="CHEBI:83421"/>
        <dbReference type="EC" id="3.1.3.16"/>
    </reaction>
</comment>
<dbReference type="PANTHER" id="PTHR10159">
    <property type="entry name" value="DUAL SPECIFICITY PROTEIN PHOSPHATASE"/>
    <property type="match status" value="1"/>
</dbReference>
<comment type="similarity">
    <text evidence="3">Belongs to the protein-tyrosine phosphatase family. Non-receptor class dual specificity subfamily.</text>
</comment>
<evidence type="ECO:0000256" key="3">
    <source>
        <dbReference type="ARBA" id="ARBA00008601"/>
    </source>
</evidence>
<dbReference type="CDD" id="cd14498">
    <property type="entry name" value="DSP"/>
    <property type="match status" value="1"/>
</dbReference>
<feature type="domain" description="Tyrosine specific protein phosphatases" evidence="12">
    <location>
        <begin position="105"/>
        <end position="163"/>
    </location>
</feature>
<protein>
    <recommendedName>
        <fullName evidence="15">Dual specificity protein phosphatase 1</fullName>
    </recommendedName>
</protein>
<dbReference type="GO" id="GO:0043409">
    <property type="term" value="P:negative regulation of MAPK cascade"/>
    <property type="evidence" value="ECO:0007669"/>
    <property type="project" value="TreeGrafter"/>
</dbReference>